<comment type="function">
    <text evidence="8 10">GTPase that plays an essential role in the late steps of ribosome biogenesis.</text>
</comment>
<keyword evidence="4 10" id="KW-0677">Repeat</keyword>
<dbReference type="GO" id="GO:0005525">
    <property type="term" value="F:GTP binding"/>
    <property type="evidence" value="ECO:0007669"/>
    <property type="project" value="UniProtKB-UniRule"/>
</dbReference>
<dbReference type="PRINTS" id="PR00326">
    <property type="entry name" value="GTP1OBG"/>
</dbReference>
<keyword evidence="6 8" id="KW-0342">GTP-binding</keyword>
<evidence type="ECO:0000256" key="7">
    <source>
        <dbReference type="ARBA" id="ARBA00032345"/>
    </source>
</evidence>
<evidence type="ECO:0000313" key="13">
    <source>
        <dbReference type="Proteomes" id="UP000177610"/>
    </source>
</evidence>
<dbReference type="InterPro" id="IPR005225">
    <property type="entry name" value="Small_GTP-bd"/>
</dbReference>
<dbReference type="Gene3D" id="3.40.50.300">
    <property type="entry name" value="P-loop containing nucleotide triphosphate hydrolases"/>
    <property type="match status" value="2"/>
</dbReference>
<feature type="domain" description="EngA-type G" evidence="11">
    <location>
        <begin position="4"/>
        <end position="170"/>
    </location>
</feature>
<dbReference type="Pfam" id="PF14714">
    <property type="entry name" value="KH_dom-like"/>
    <property type="match status" value="1"/>
</dbReference>
<feature type="binding site" evidence="8">
    <location>
        <begin position="120"/>
        <end position="123"/>
    </location>
    <ligand>
        <name>GTP</name>
        <dbReference type="ChEBI" id="CHEBI:37565"/>
        <label>1</label>
    </ligand>
</feature>
<feature type="binding site" evidence="8">
    <location>
        <begin position="299"/>
        <end position="302"/>
    </location>
    <ligand>
        <name>GTP</name>
        <dbReference type="ChEBI" id="CHEBI:37565"/>
        <label>2</label>
    </ligand>
</feature>
<name>A0A1F5N9T3_9BACT</name>
<dbReference type="InterPro" id="IPR031166">
    <property type="entry name" value="G_ENGA"/>
</dbReference>
<evidence type="ECO:0000256" key="4">
    <source>
        <dbReference type="ARBA" id="ARBA00022737"/>
    </source>
</evidence>
<evidence type="ECO:0000256" key="8">
    <source>
        <dbReference type="HAMAP-Rule" id="MF_00195"/>
    </source>
</evidence>
<organism evidence="12 13">
    <name type="scientific">Candidatus Doudnabacteria bacterium RIFCSPHIGHO2_01_FULL_41_86</name>
    <dbReference type="NCBI Taxonomy" id="1817821"/>
    <lineage>
        <taxon>Bacteria</taxon>
        <taxon>Candidatus Doudnaibacteriota</taxon>
    </lineage>
</organism>
<dbReference type="InterPro" id="IPR032859">
    <property type="entry name" value="KH_dom-like"/>
</dbReference>
<keyword evidence="5 8" id="KW-0547">Nucleotide-binding</keyword>
<reference evidence="12 13" key="1">
    <citation type="journal article" date="2016" name="Nat. Commun.">
        <title>Thousands of microbial genomes shed light on interconnected biogeochemical processes in an aquifer system.</title>
        <authorList>
            <person name="Anantharaman K."/>
            <person name="Brown C.T."/>
            <person name="Hug L.A."/>
            <person name="Sharon I."/>
            <person name="Castelle C.J."/>
            <person name="Probst A.J."/>
            <person name="Thomas B.C."/>
            <person name="Singh A."/>
            <person name="Wilkins M.J."/>
            <person name="Karaoz U."/>
            <person name="Brodie E.L."/>
            <person name="Williams K.H."/>
            <person name="Hubbard S.S."/>
            <person name="Banfield J.F."/>
        </authorList>
    </citation>
    <scope>NUCLEOTIDE SEQUENCE [LARGE SCALE GENOMIC DNA]</scope>
</reference>
<feature type="binding site" evidence="8">
    <location>
        <begin position="234"/>
        <end position="238"/>
    </location>
    <ligand>
        <name>GTP</name>
        <dbReference type="ChEBI" id="CHEBI:37565"/>
        <label>2</label>
    </ligand>
</feature>
<dbReference type="HAMAP" id="MF_00195">
    <property type="entry name" value="GTPase_Der"/>
    <property type="match status" value="1"/>
</dbReference>
<dbReference type="InterPro" id="IPR006073">
    <property type="entry name" value="GTP-bd"/>
</dbReference>
<dbReference type="PANTHER" id="PTHR43834">
    <property type="entry name" value="GTPASE DER"/>
    <property type="match status" value="1"/>
</dbReference>
<evidence type="ECO:0000256" key="9">
    <source>
        <dbReference type="PROSITE-ProRule" id="PRU01049"/>
    </source>
</evidence>
<evidence type="ECO:0000256" key="2">
    <source>
        <dbReference type="ARBA" id="ARBA00020953"/>
    </source>
</evidence>
<dbReference type="InterPro" id="IPR016484">
    <property type="entry name" value="GTPase_Der"/>
</dbReference>
<protein>
    <recommendedName>
        <fullName evidence="2 8">GTPase Der</fullName>
    </recommendedName>
    <alternativeName>
        <fullName evidence="7 8">GTP-binding protein EngA</fullName>
    </alternativeName>
</protein>
<evidence type="ECO:0000256" key="3">
    <source>
        <dbReference type="ARBA" id="ARBA00022517"/>
    </source>
</evidence>
<keyword evidence="3 8" id="KW-0690">Ribosome biogenesis</keyword>
<dbReference type="PROSITE" id="PS51712">
    <property type="entry name" value="G_ENGA"/>
    <property type="match status" value="1"/>
</dbReference>
<evidence type="ECO:0000256" key="1">
    <source>
        <dbReference type="ARBA" id="ARBA00008279"/>
    </source>
</evidence>
<dbReference type="InterPro" id="IPR015946">
    <property type="entry name" value="KH_dom-like_a/b"/>
</dbReference>
<dbReference type="CDD" id="cd01895">
    <property type="entry name" value="EngA2"/>
    <property type="match status" value="1"/>
</dbReference>
<feature type="binding site" evidence="8">
    <location>
        <begin position="187"/>
        <end position="194"/>
    </location>
    <ligand>
        <name>GTP</name>
        <dbReference type="ChEBI" id="CHEBI:37565"/>
        <label>2</label>
    </ligand>
</feature>
<dbReference type="AlphaFoldDB" id="A0A1F5N9T3"/>
<feature type="binding site" evidence="8">
    <location>
        <begin position="57"/>
        <end position="61"/>
    </location>
    <ligand>
        <name>GTP</name>
        <dbReference type="ChEBI" id="CHEBI:37565"/>
        <label>1</label>
    </ligand>
</feature>
<comment type="subunit">
    <text evidence="8">Associates with the 50S ribosomal subunit.</text>
</comment>
<dbReference type="NCBIfam" id="TIGR00231">
    <property type="entry name" value="small_GTP"/>
    <property type="match status" value="2"/>
</dbReference>
<dbReference type="GO" id="GO:0043022">
    <property type="term" value="F:ribosome binding"/>
    <property type="evidence" value="ECO:0007669"/>
    <property type="project" value="TreeGrafter"/>
</dbReference>
<gene>
    <name evidence="8" type="primary">der</name>
    <name evidence="12" type="ORF">A2717_02580</name>
</gene>
<dbReference type="SMART" id="SM00382">
    <property type="entry name" value="AAA"/>
    <property type="match status" value="2"/>
</dbReference>
<evidence type="ECO:0000256" key="10">
    <source>
        <dbReference type="RuleBase" id="RU004481"/>
    </source>
</evidence>
<dbReference type="InterPro" id="IPR027417">
    <property type="entry name" value="P-loop_NTPase"/>
</dbReference>
<evidence type="ECO:0000259" key="11">
    <source>
        <dbReference type="PROSITE" id="PS51712"/>
    </source>
</evidence>
<dbReference type="NCBIfam" id="TIGR03594">
    <property type="entry name" value="GTPase_EngA"/>
    <property type="match status" value="1"/>
</dbReference>
<dbReference type="STRING" id="1817821.A2717_02580"/>
<dbReference type="GO" id="GO:0042254">
    <property type="term" value="P:ribosome biogenesis"/>
    <property type="evidence" value="ECO:0007669"/>
    <property type="project" value="UniProtKB-KW"/>
</dbReference>
<proteinExistence type="inferred from homology"/>
<comment type="caution">
    <text evidence="12">The sequence shown here is derived from an EMBL/GenBank/DDBJ whole genome shotgun (WGS) entry which is preliminary data.</text>
</comment>
<dbReference type="EMBL" id="MFEH01000001">
    <property type="protein sequence ID" value="OGE74399.1"/>
    <property type="molecule type" value="Genomic_DNA"/>
</dbReference>
<evidence type="ECO:0000313" key="12">
    <source>
        <dbReference type="EMBL" id="OGE74399.1"/>
    </source>
</evidence>
<dbReference type="Gene3D" id="3.30.300.20">
    <property type="match status" value="1"/>
</dbReference>
<accession>A0A1F5N9T3</accession>
<sequence length="440" mass="48444">MKTPLVAIIGLPNSGKSTLFNKILGRRAALTYPEAGTTRDRAYGLSDWNGLSFILIDTAGIDIRANSDLEKNVQKQTQIAKDEADLILLLVDGKTPLGSKDLQVGADLNRSGKVIVLAANKIDARNTKIEALASEYQKLGLGDPLLVSAVNGTGVGDLLDQVVEKLKAAGFGLQTDDNSGIRVAFVGKPNVGKSSLINALIKQERLLVHDQAGTTRSVVEIPFTHEGQDFILLDTAGIKKKWQQDSDVAAAAAFQSIRTITQTDVVFFVIDATTEITTQDQSISSDILDAGKAVVLILNKIDKLSKENQNKFVDNLPNYLPQMWYVPVIFTSATAGTGMDLLLKFAKDVLDTSKKQIDQTELDDFLQKILAENMPGKMEDQREPKIFSLRQIGILPPTFKLTVNFPAAIAESWKRWFEKQFRLKFGYEGTPVLMRYFRKV</sequence>
<dbReference type="Pfam" id="PF01926">
    <property type="entry name" value="MMR_HSR1"/>
    <property type="match status" value="2"/>
</dbReference>
<dbReference type="SUPFAM" id="SSF52540">
    <property type="entry name" value="P-loop containing nucleoside triphosphate hydrolases"/>
    <property type="match status" value="2"/>
</dbReference>
<dbReference type="PIRSF" id="PIRSF006485">
    <property type="entry name" value="GTP-binding_EngA"/>
    <property type="match status" value="1"/>
</dbReference>
<dbReference type="CDD" id="cd01894">
    <property type="entry name" value="EngA1"/>
    <property type="match status" value="1"/>
</dbReference>
<evidence type="ECO:0000256" key="5">
    <source>
        <dbReference type="ARBA" id="ARBA00022741"/>
    </source>
</evidence>
<comment type="caution">
    <text evidence="8">Lacks conserved residue(s) required for the propagation of feature annotation.</text>
</comment>
<dbReference type="Proteomes" id="UP000177610">
    <property type="component" value="Unassembled WGS sequence"/>
</dbReference>
<comment type="similarity">
    <text evidence="1 8 9 10">Belongs to the TRAFAC class TrmE-Era-EngA-EngB-Septin-like GTPase superfamily. EngA (Der) GTPase family.</text>
</comment>
<dbReference type="PANTHER" id="PTHR43834:SF6">
    <property type="entry name" value="GTPASE DER"/>
    <property type="match status" value="1"/>
</dbReference>
<evidence type="ECO:0000256" key="6">
    <source>
        <dbReference type="ARBA" id="ARBA00023134"/>
    </source>
</evidence>
<dbReference type="InterPro" id="IPR003593">
    <property type="entry name" value="AAA+_ATPase"/>
</dbReference>